<keyword evidence="2" id="KW-1185">Reference proteome</keyword>
<dbReference type="SUPFAM" id="SSF51735">
    <property type="entry name" value="NAD(P)-binding Rossmann-fold domains"/>
    <property type="match status" value="1"/>
</dbReference>
<dbReference type="PANTHER" id="PTHR44656:SF7">
    <property type="entry name" value="DEHYDROGENASE_REDUCTASE SDR FAMILY MEMBER 12"/>
    <property type="match status" value="1"/>
</dbReference>
<gene>
    <name evidence="1" type="ORF">G3T38_16775</name>
</gene>
<dbReference type="InterPro" id="IPR052992">
    <property type="entry name" value="SDR_member_12"/>
</dbReference>
<evidence type="ECO:0000313" key="2">
    <source>
        <dbReference type="Proteomes" id="UP000468687"/>
    </source>
</evidence>
<evidence type="ECO:0000313" key="1">
    <source>
        <dbReference type="EMBL" id="NEN79925.1"/>
    </source>
</evidence>
<accession>A0A6P0HR35</accession>
<dbReference type="RefSeq" id="WP_163773477.1">
    <property type="nucleotide sequence ID" value="NZ_JAAGXA010000013.1"/>
</dbReference>
<dbReference type="AlphaFoldDB" id="A0A6P0HR35"/>
<dbReference type="PRINTS" id="PR00081">
    <property type="entry name" value="GDHRDH"/>
</dbReference>
<proteinExistence type="predicted"/>
<sequence>MAHRTGQAPLATTLARGLDTVLDRTIAPGYTKLGLSLRRRLPTWPADPAPDALRGRVAAVTGATSGLGLATAEGLARLGASVRLVVRNVEKGEQVRAELLERVPGADLVVDRCDLGDLDDVRRAAAAIDAALDGRTLDVLVHNAGVMPPERTLSPQGHELSMAVHVLGPVLLTDLLRDRLAASSDASDPDDPAPSGARVVLVTSGGMYAQALRVDDLEYDASPEDYSGTTAYARSKRAQVELLPSLTARWAPEHVSVAAMHPGWADTPGVVDSLPGFHKLTGPVLRDAAGGADTAVWLGAVEPAPPSGALWHDRRVRPTSLLRRTRPSAADRRALWDWVRENAGLTG</sequence>
<organism evidence="1 2">
    <name type="scientific">Nocardioides zeae</name>
    <dbReference type="NCBI Taxonomy" id="1457234"/>
    <lineage>
        <taxon>Bacteria</taxon>
        <taxon>Bacillati</taxon>
        <taxon>Actinomycetota</taxon>
        <taxon>Actinomycetes</taxon>
        <taxon>Propionibacteriales</taxon>
        <taxon>Nocardioidaceae</taxon>
        <taxon>Nocardioides</taxon>
    </lineage>
</organism>
<dbReference type="Proteomes" id="UP000468687">
    <property type="component" value="Unassembled WGS sequence"/>
</dbReference>
<name>A0A6P0HR35_9ACTN</name>
<protein>
    <submittedName>
        <fullName evidence="1">SDR family NAD(P)-dependent oxidoreductase</fullName>
    </submittedName>
</protein>
<dbReference type="EMBL" id="JAAGXA010000013">
    <property type="protein sequence ID" value="NEN79925.1"/>
    <property type="molecule type" value="Genomic_DNA"/>
</dbReference>
<dbReference type="PANTHER" id="PTHR44656">
    <property type="entry name" value="DEHYDROGENASE/REDUCTASE SDR FAMILY MEMBER 12"/>
    <property type="match status" value="1"/>
</dbReference>
<dbReference type="Pfam" id="PF00106">
    <property type="entry name" value="adh_short"/>
    <property type="match status" value="1"/>
</dbReference>
<reference evidence="1 2" key="1">
    <citation type="journal article" date="2014" name="Int. J. Syst. Evol. Microbiol.">
        <title>Nocardioides zeae sp. nov., isolated from the stem of Zea mays.</title>
        <authorList>
            <person name="Glaeser S.P."/>
            <person name="McInroy J.A."/>
            <person name="Busse H.J."/>
            <person name="Kampfer P."/>
        </authorList>
    </citation>
    <scope>NUCLEOTIDE SEQUENCE [LARGE SCALE GENOMIC DNA]</scope>
    <source>
        <strain evidence="1 2">JCM 30728</strain>
    </source>
</reference>
<dbReference type="InterPro" id="IPR002347">
    <property type="entry name" value="SDR_fam"/>
</dbReference>
<dbReference type="InterPro" id="IPR036291">
    <property type="entry name" value="NAD(P)-bd_dom_sf"/>
</dbReference>
<dbReference type="Gene3D" id="3.40.50.720">
    <property type="entry name" value="NAD(P)-binding Rossmann-like Domain"/>
    <property type="match status" value="1"/>
</dbReference>
<comment type="caution">
    <text evidence="1">The sequence shown here is derived from an EMBL/GenBank/DDBJ whole genome shotgun (WGS) entry which is preliminary data.</text>
</comment>